<evidence type="ECO:0000256" key="6">
    <source>
        <dbReference type="ARBA" id="ARBA00023306"/>
    </source>
</evidence>
<dbReference type="PATRIC" id="fig|320787.5.peg.1156"/>
<comment type="similarity">
    <text evidence="1">Belongs to the MPI phosphatase family.</text>
</comment>
<organism evidence="8 9">
    <name type="scientific">Cyclobacterium amurskyense</name>
    <dbReference type="NCBI Taxonomy" id="320787"/>
    <lineage>
        <taxon>Bacteria</taxon>
        <taxon>Pseudomonadati</taxon>
        <taxon>Bacteroidota</taxon>
        <taxon>Cytophagia</taxon>
        <taxon>Cytophagales</taxon>
        <taxon>Cyclobacteriaceae</taxon>
        <taxon>Cyclobacterium</taxon>
    </lineage>
</organism>
<gene>
    <name evidence="8" type="ORF">CA2015_1041</name>
</gene>
<protein>
    <submittedName>
        <fullName evidence="8">Selenophosphate-dependent tRNA 2-selenouridine synthase</fullName>
    </submittedName>
</protein>
<dbReference type="Pfam" id="PF26341">
    <property type="entry name" value="AAA_SelU"/>
    <property type="match status" value="1"/>
</dbReference>
<keyword evidence="3" id="KW-0378">Hydrolase</keyword>
<dbReference type="NCBIfam" id="TIGR03167">
    <property type="entry name" value="tRNA_sel_U_synt"/>
    <property type="match status" value="1"/>
</dbReference>
<dbReference type="InterPro" id="IPR001763">
    <property type="entry name" value="Rhodanese-like_dom"/>
</dbReference>
<feature type="domain" description="Rhodanese" evidence="7">
    <location>
        <begin position="12"/>
        <end position="132"/>
    </location>
</feature>
<dbReference type="PANTHER" id="PTHR30401:SF0">
    <property type="entry name" value="TRNA 2-SELENOURIDINE SYNTHASE"/>
    <property type="match status" value="1"/>
</dbReference>
<keyword evidence="6" id="KW-0131">Cell cycle</keyword>
<dbReference type="EMBL" id="CP012040">
    <property type="protein sequence ID" value="AKP50493.1"/>
    <property type="molecule type" value="Genomic_DNA"/>
</dbReference>
<dbReference type="InterPro" id="IPR036873">
    <property type="entry name" value="Rhodanese-like_dom_sf"/>
</dbReference>
<dbReference type="KEGG" id="camu:CA2015_1041"/>
<reference evidence="8 9" key="1">
    <citation type="submission" date="2015-07" db="EMBL/GenBank/DDBJ databases">
        <authorList>
            <person name="Kim K.M."/>
        </authorList>
    </citation>
    <scope>NUCLEOTIDE SEQUENCE [LARGE SCALE GENOMIC DNA]</scope>
    <source>
        <strain evidence="8 9">KCTC 12363</strain>
    </source>
</reference>
<evidence type="ECO:0000256" key="1">
    <source>
        <dbReference type="ARBA" id="ARBA00011065"/>
    </source>
</evidence>
<dbReference type="SMART" id="SM00450">
    <property type="entry name" value="RHOD"/>
    <property type="match status" value="1"/>
</dbReference>
<dbReference type="PROSITE" id="PS50206">
    <property type="entry name" value="RHODANESE_3"/>
    <property type="match status" value="1"/>
</dbReference>
<keyword evidence="4" id="KW-0904">Protein phosphatase</keyword>
<evidence type="ECO:0000259" key="7">
    <source>
        <dbReference type="PROSITE" id="PS50206"/>
    </source>
</evidence>
<evidence type="ECO:0000256" key="3">
    <source>
        <dbReference type="ARBA" id="ARBA00022801"/>
    </source>
</evidence>
<dbReference type="InterPro" id="IPR016130">
    <property type="entry name" value="Tyr_Pase_AS"/>
</dbReference>
<dbReference type="GO" id="GO:0004725">
    <property type="term" value="F:protein tyrosine phosphatase activity"/>
    <property type="evidence" value="ECO:0007669"/>
    <property type="project" value="InterPro"/>
</dbReference>
<evidence type="ECO:0000256" key="4">
    <source>
        <dbReference type="ARBA" id="ARBA00022912"/>
    </source>
</evidence>
<dbReference type="GO" id="GO:0002098">
    <property type="term" value="P:tRNA wobble uridine modification"/>
    <property type="evidence" value="ECO:0007669"/>
    <property type="project" value="InterPro"/>
</dbReference>
<dbReference type="GO" id="GO:0043828">
    <property type="term" value="F:tRNA 2-selenouridine synthase activity"/>
    <property type="evidence" value="ECO:0007669"/>
    <property type="project" value="InterPro"/>
</dbReference>
<dbReference type="RefSeq" id="WP_048640931.1">
    <property type="nucleotide sequence ID" value="NZ_CP012040.1"/>
</dbReference>
<evidence type="ECO:0000256" key="5">
    <source>
        <dbReference type="ARBA" id="ARBA00023266"/>
    </source>
</evidence>
<evidence type="ECO:0000313" key="8">
    <source>
        <dbReference type="EMBL" id="AKP50493.1"/>
    </source>
</evidence>
<accession>A0A0H4PCH2</accession>
<keyword evidence="2" id="KW-0132">Cell division</keyword>
<dbReference type="PANTHER" id="PTHR30401">
    <property type="entry name" value="TRNA 2-SELENOURIDINE SYNTHASE"/>
    <property type="match status" value="1"/>
</dbReference>
<keyword evidence="5" id="KW-0711">Selenium</keyword>
<dbReference type="InterPro" id="IPR000751">
    <property type="entry name" value="MPI_Phosphatase"/>
</dbReference>
<proteinExistence type="inferred from homology"/>
<dbReference type="PROSITE" id="PS00383">
    <property type="entry name" value="TYR_PHOSPHATASE_1"/>
    <property type="match status" value="1"/>
</dbReference>
<dbReference type="Gene3D" id="3.40.250.10">
    <property type="entry name" value="Rhodanese-like domain"/>
    <property type="match status" value="1"/>
</dbReference>
<dbReference type="OrthoDB" id="9808735at2"/>
<dbReference type="Proteomes" id="UP000036520">
    <property type="component" value="Chromosome"/>
</dbReference>
<name>A0A0H4PCH2_9BACT</name>
<dbReference type="GO" id="GO:0051301">
    <property type="term" value="P:cell division"/>
    <property type="evidence" value="ECO:0007669"/>
    <property type="project" value="UniProtKB-KW"/>
</dbReference>
<dbReference type="NCBIfam" id="NF008750">
    <property type="entry name" value="PRK11784.1-2"/>
    <property type="match status" value="1"/>
</dbReference>
<dbReference type="PRINTS" id="PR00716">
    <property type="entry name" value="MPIPHPHTASE"/>
</dbReference>
<dbReference type="AlphaFoldDB" id="A0A0H4PCH2"/>
<keyword evidence="9" id="KW-1185">Reference proteome</keyword>
<dbReference type="SUPFAM" id="SSF52821">
    <property type="entry name" value="Rhodanese/Cell cycle control phosphatase"/>
    <property type="match status" value="1"/>
</dbReference>
<evidence type="ECO:0000313" key="9">
    <source>
        <dbReference type="Proteomes" id="UP000036520"/>
    </source>
</evidence>
<dbReference type="InterPro" id="IPR017582">
    <property type="entry name" value="SelU"/>
</dbReference>
<evidence type="ECO:0000256" key="2">
    <source>
        <dbReference type="ARBA" id="ARBA00022618"/>
    </source>
</evidence>
<sequence length="336" mass="38401">MEIVEIDQFLKQKNDYPVLDTRSPSEYAAGHIPRAINLPLFDNVQRATIGSIYKEEGREKAIKVGLRLVGPKLERFIEIAESFGSKKLLIHCWRGGMRSSSLAWLLELYGFEIQVLKGGYKSYRNYLLSFFEQPLKLKILSGSTGSMKTFLLEEMQRMGAQIVDLEKLAHHQGSSFGSHNEGEQPTSEQFQNDILENFLKFSLEKAIWLEDESFIIGKTHLISSLYQLMQKSPRYLIVLPIDQRLEVLVQGYGNLPKEKLIQSTLNIAKKLGKENTQRAVAHIENGEMKEAARIILTYYDKAYSKGINKKVATIEKEFQLSIDNLERVAHSLMKVD</sequence>
<dbReference type="Pfam" id="PF00581">
    <property type="entry name" value="Rhodanese"/>
    <property type="match status" value="1"/>
</dbReference>
<dbReference type="InterPro" id="IPR058840">
    <property type="entry name" value="AAA_SelU"/>
</dbReference>